<dbReference type="Proteomes" id="UP001589748">
    <property type="component" value="Unassembled WGS sequence"/>
</dbReference>
<dbReference type="RefSeq" id="WP_380137439.1">
    <property type="nucleotide sequence ID" value="NZ_JBHLUI010000008.1"/>
</dbReference>
<organism evidence="2 3">
    <name type="scientific">Kineococcus gynurae</name>
    <dbReference type="NCBI Taxonomy" id="452979"/>
    <lineage>
        <taxon>Bacteria</taxon>
        <taxon>Bacillati</taxon>
        <taxon>Actinomycetota</taxon>
        <taxon>Actinomycetes</taxon>
        <taxon>Kineosporiales</taxon>
        <taxon>Kineosporiaceae</taxon>
        <taxon>Kineococcus</taxon>
    </lineage>
</organism>
<dbReference type="InterPro" id="IPR002734">
    <property type="entry name" value="RibDG_C"/>
</dbReference>
<proteinExistence type="predicted"/>
<accession>A0ABV5LVQ0</accession>
<dbReference type="PANTHER" id="PTHR38011:SF11">
    <property type="entry name" value="2,5-DIAMINO-6-RIBOSYLAMINO-4(3H)-PYRIMIDINONE 5'-PHOSPHATE REDUCTASE"/>
    <property type="match status" value="1"/>
</dbReference>
<feature type="domain" description="Bacterial bifunctional deaminase-reductase C-terminal" evidence="1">
    <location>
        <begin position="11"/>
        <end position="171"/>
    </location>
</feature>
<name>A0ABV5LVQ0_9ACTN</name>
<evidence type="ECO:0000313" key="2">
    <source>
        <dbReference type="EMBL" id="MFB9378086.1"/>
    </source>
</evidence>
<sequence length="196" mass="20948">MSVDTGDRRELVYHVAVSLDGFIAAPDGDYSAFPVEGDHLAALLAEFTDTIPSHVQSALGLVADRSRFDTVLMGWNTYTPALRAGIVSPYAHLRQIVVGSPGREVGPDVELVQDPVATVRELKAGSGASVYLAGGGHLAGSLLDEIDRVHLKVNPVVLGDGIPLFGRAGYRPRPFDTVGRRDFTSGVSFVELVPRR</sequence>
<dbReference type="Gene3D" id="3.40.430.10">
    <property type="entry name" value="Dihydrofolate Reductase, subunit A"/>
    <property type="match status" value="1"/>
</dbReference>
<dbReference type="Pfam" id="PF01872">
    <property type="entry name" value="RibD_C"/>
    <property type="match status" value="1"/>
</dbReference>
<reference evidence="2 3" key="1">
    <citation type="submission" date="2024-09" db="EMBL/GenBank/DDBJ databases">
        <authorList>
            <person name="Sun Q."/>
            <person name="Mori K."/>
        </authorList>
    </citation>
    <scope>NUCLEOTIDE SEQUENCE [LARGE SCALE GENOMIC DNA]</scope>
    <source>
        <strain evidence="2 3">TISTR 1856</strain>
    </source>
</reference>
<dbReference type="InterPro" id="IPR050765">
    <property type="entry name" value="Riboflavin_Biosynth_HTPR"/>
</dbReference>
<evidence type="ECO:0000259" key="1">
    <source>
        <dbReference type="Pfam" id="PF01872"/>
    </source>
</evidence>
<comment type="caution">
    <text evidence="2">The sequence shown here is derived from an EMBL/GenBank/DDBJ whole genome shotgun (WGS) entry which is preliminary data.</text>
</comment>
<evidence type="ECO:0000313" key="3">
    <source>
        <dbReference type="Proteomes" id="UP001589748"/>
    </source>
</evidence>
<protein>
    <submittedName>
        <fullName evidence="2">Dihydrofolate reductase family protein</fullName>
    </submittedName>
</protein>
<gene>
    <name evidence="2" type="ORF">ACFFVI_14030</name>
</gene>
<dbReference type="EMBL" id="JBHMDM010000007">
    <property type="protein sequence ID" value="MFB9378086.1"/>
    <property type="molecule type" value="Genomic_DNA"/>
</dbReference>
<dbReference type="SUPFAM" id="SSF53597">
    <property type="entry name" value="Dihydrofolate reductase-like"/>
    <property type="match status" value="1"/>
</dbReference>
<dbReference type="InterPro" id="IPR024072">
    <property type="entry name" value="DHFR-like_dom_sf"/>
</dbReference>
<dbReference type="PANTHER" id="PTHR38011">
    <property type="entry name" value="DIHYDROFOLATE REDUCTASE FAMILY PROTEIN (AFU_ORTHOLOGUE AFUA_8G06820)"/>
    <property type="match status" value="1"/>
</dbReference>
<keyword evidence="3" id="KW-1185">Reference proteome</keyword>